<dbReference type="InterPro" id="IPR050965">
    <property type="entry name" value="UPF0336/Enoyl-CoA_hydratase"/>
</dbReference>
<dbReference type="InterPro" id="IPR029069">
    <property type="entry name" value="HotDog_dom_sf"/>
</dbReference>
<evidence type="ECO:0000259" key="2">
    <source>
        <dbReference type="Pfam" id="PF13452"/>
    </source>
</evidence>
<dbReference type="GO" id="GO:0006633">
    <property type="term" value="P:fatty acid biosynthetic process"/>
    <property type="evidence" value="ECO:0007669"/>
    <property type="project" value="TreeGrafter"/>
</dbReference>
<dbReference type="RefSeq" id="WP_183322701.1">
    <property type="nucleotide sequence ID" value="NZ_JACHVQ010000005.1"/>
</dbReference>
<evidence type="ECO:0000313" key="4">
    <source>
        <dbReference type="Proteomes" id="UP000559182"/>
    </source>
</evidence>
<dbReference type="PANTHER" id="PTHR43437:SF3">
    <property type="entry name" value="HYDROXYACYL-THIOESTER DEHYDRATASE TYPE 2, MITOCHONDRIAL"/>
    <property type="match status" value="1"/>
</dbReference>
<proteinExistence type="inferred from homology"/>
<evidence type="ECO:0000313" key="3">
    <source>
        <dbReference type="EMBL" id="MBB2894227.1"/>
    </source>
</evidence>
<dbReference type="EMBL" id="JACHVQ010000005">
    <property type="protein sequence ID" value="MBB2894227.1"/>
    <property type="molecule type" value="Genomic_DNA"/>
</dbReference>
<sequence>MAVNPEVAGRSYPPSAPYVVSRAKIAEFARAVGATDEAHFDPEVARSRGYADVIAPPTFAVMISQQGDANVMQDPDAGIDYSRLVHGEQAFEHHRPLVAGDEVRATTTIEKVRQAGGHSMVTMATELTTPDGEVVTSATSVVVIRGDEA</sequence>
<dbReference type="Gene3D" id="3.10.129.10">
    <property type="entry name" value="Hotdog Thioesterase"/>
    <property type="match status" value="1"/>
</dbReference>
<reference evidence="3 4" key="1">
    <citation type="submission" date="2020-08" db="EMBL/GenBank/DDBJ databases">
        <title>Sequencing the genomes of 1000 actinobacteria strains.</title>
        <authorList>
            <person name="Klenk H.-P."/>
        </authorList>
    </citation>
    <scope>NUCLEOTIDE SEQUENCE [LARGE SCALE GENOMIC DNA]</scope>
    <source>
        <strain evidence="3 4">DSM 105369</strain>
    </source>
</reference>
<dbReference type="PIRSF" id="PIRSF018072">
    <property type="entry name" value="UCP018072"/>
    <property type="match status" value="1"/>
</dbReference>
<keyword evidence="4" id="KW-1185">Reference proteome</keyword>
<accession>A0A839NAH4</accession>
<dbReference type="PANTHER" id="PTHR43437">
    <property type="entry name" value="HYDROXYACYL-THIOESTER DEHYDRATASE TYPE 2, MITOCHONDRIAL-RELATED"/>
    <property type="match status" value="1"/>
</dbReference>
<evidence type="ECO:0000256" key="1">
    <source>
        <dbReference type="HAMAP-Rule" id="MF_00799"/>
    </source>
</evidence>
<name>A0A839NAH4_9MICO</name>
<comment type="caution">
    <text evidence="3">The sequence shown here is derived from an EMBL/GenBank/DDBJ whole genome shotgun (WGS) entry which is preliminary data.</text>
</comment>
<protein>
    <recommendedName>
        <fullName evidence="1">UPF0336 protein FHU39_004269</fullName>
    </recommendedName>
</protein>
<dbReference type="Proteomes" id="UP000559182">
    <property type="component" value="Unassembled WGS sequence"/>
</dbReference>
<dbReference type="InterPro" id="IPR039569">
    <property type="entry name" value="FAS1-like_DH_region"/>
</dbReference>
<dbReference type="HAMAP" id="MF_00799">
    <property type="entry name" value="UPF0336"/>
    <property type="match status" value="1"/>
</dbReference>
<dbReference type="CDD" id="cd03441">
    <property type="entry name" value="R_hydratase_like"/>
    <property type="match status" value="1"/>
</dbReference>
<dbReference type="AlphaFoldDB" id="A0A839NAH4"/>
<feature type="domain" description="FAS1-like dehydratase" evidence="2">
    <location>
        <begin position="9"/>
        <end position="136"/>
    </location>
</feature>
<organism evidence="3 4">
    <name type="scientific">Flexivirga oryzae</name>
    <dbReference type="NCBI Taxonomy" id="1794944"/>
    <lineage>
        <taxon>Bacteria</taxon>
        <taxon>Bacillati</taxon>
        <taxon>Actinomycetota</taxon>
        <taxon>Actinomycetes</taxon>
        <taxon>Micrococcales</taxon>
        <taxon>Dermacoccaceae</taxon>
        <taxon>Flexivirga</taxon>
    </lineage>
</organism>
<comment type="similarity">
    <text evidence="1">Belongs to the UPF0336 family.</text>
</comment>
<dbReference type="InterPro" id="IPR016709">
    <property type="entry name" value="HadA-like"/>
</dbReference>
<gene>
    <name evidence="3" type="ORF">FHU39_004269</name>
</gene>
<dbReference type="GO" id="GO:0019171">
    <property type="term" value="F:(3R)-hydroxyacyl-[acyl-carrier-protein] dehydratase activity"/>
    <property type="evidence" value="ECO:0007669"/>
    <property type="project" value="TreeGrafter"/>
</dbReference>
<dbReference type="Pfam" id="PF13452">
    <property type="entry name" value="FAS1_DH_region"/>
    <property type="match status" value="1"/>
</dbReference>
<dbReference type="SUPFAM" id="SSF54637">
    <property type="entry name" value="Thioesterase/thiol ester dehydrase-isomerase"/>
    <property type="match status" value="1"/>
</dbReference>